<dbReference type="GO" id="GO:0000287">
    <property type="term" value="F:magnesium ion binding"/>
    <property type="evidence" value="ECO:0007669"/>
    <property type="project" value="TreeGrafter"/>
</dbReference>
<dbReference type="PROSITE" id="PS00018">
    <property type="entry name" value="EF_HAND_1"/>
    <property type="match status" value="1"/>
</dbReference>
<organism evidence="6 7">
    <name type="scientific">Brassicogethes aeneus</name>
    <name type="common">Rape pollen beetle</name>
    <name type="synonym">Meligethes aeneus</name>
    <dbReference type="NCBI Taxonomy" id="1431903"/>
    <lineage>
        <taxon>Eukaryota</taxon>
        <taxon>Metazoa</taxon>
        <taxon>Ecdysozoa</taxon>
        <taxon>Arthropoda</taxon>
        <taxon>Hexapoda</taxon>
        <taxon>Insecta</taxon>
        <taxon>Pterygota</taxon>
        <taxon>Neoptera</taxon>
        <taxon>Endopterygota</taxon>
        <taxon>Coleoptera</taxon>
        <taxon>Polyphaga</taxon>
        <taxon>Cucujiformia</taxon>
        <taxon>Nitidulidae</taxon>
        <taxon>Meligethinae</taxon>
        <taxon>Brassicogethes</taxon>
    </lineage>
</organism>
<gene>
    <name evidence="6" type="ORF">MELIAE_LOCUS4616</name>
</gene>
<keyword evidence="7" id="KW-1185">Reference proteome</keyword>
<dbReference type="OrthoDB" id="114727at2759"/>
<dbReference type="InterPro" id="IPR018247">
    <property type="entry name" value="EF_Hand_1_Ca_BS"/>
</dbReference>
<protein>
    <recommendedName>
        <fullName evidence="5">EF-hand domain-containing protein</fullName>
    </recommendedName>
</protein>
<dbReference type="InterPro" id="IPR002048">
    <property type="entry name" value="EF_hand_dom"/>
</dbReference>
<sequence>MGNSSSTITTDLLEEYNVLTYLTKSEILSLYKLFNQIEGGANGKVSVEKLEKKFPQLQVNPFRDRIYEVFSSEGDYKFSFEDLLDLCSVMSEKCPDSVKAAWAFRIFDFDGDNALGKDDLKQVIDRVTSRAGEIQTEQKEHIIEILLRNMDMEASGSVGQIEFQHAVGKMAEFASSFTFRF</sequence>
<reference evidence="6" key="1">
    <citation type="submission" date="2021-12" db="EMBL/GenBank/DDBJ databases">
        <authorList>
            <person name="King R."/>
        </authorList>
    </citation>
    <scope>NUCLEOTIDE SEQUENCE</scope>
</reference>
<evidence type="ECO:0000256" key="1">
    <source>
        <dbReference type="ARBA" id="ARBA00022723"/>
    </source>
</evidence>
<dbReference type="FunFam" id="1.10.238.10:FF:000079">
    <property type="entry name" value="Calcium and integrin-binding family member 2"/>
    <property type="match status" value="1"/>
</dbReference>
<keyword evidence="4" id="KW-0460">Magnesium</keyword>
<keyword evidence="3" id="KW-0106">Calcium</keyword>
<accession>A0A9P0AY56</accession>
<dbReference type="Gene3D" id="1.10.238.10">
    <property type="entry name" value="EF-hand"/>
    <property type="match status" value="2"/>
</dbReference>
<dbReference type="PANTHER" id="PTHR45791:SF9">
    <property type="entry name" value="FREQUENIN-1-LIKE PROTEIN"/>
    <property type="match status" value="1"/>
</dbReference>
<keyword evidence="2" id="KW-0677">Repeat</keyword>
<dbReference type="PROSITE" id="PS50222">
    <property type="entry name" value="EF_HAND_2"/>
    <property type="match status" value="1"/>
</dbReference>
<dbReference type="PANTHER" id="PTHR45791">
    <property type="entry name" value="CALCIUM AND INTEGRIN BINDING FAMILY MEMBER 2"/>
    <property type="match status" value="1"/>
</dbReference>
<dbReference type="SUPFAM" id="SSF47473">
    <property type="entry name" value="EF-hand"/>
    <property type="match status" value="1"/>
</dbReference>
<evidence type="ECO:0000313" key="7">
    <source>
        <dbReference type="Proteomes" id="UP001154078"/>
    </source>
</evidence>
<keyword evidence="1" id="KW-0479">Metal-binding</keyword>
<dbReference type="Pfam" id="PF13499">
    <property type="entry name" value="EF-hand_7"/>
    <property type="match status" value="1"/>
</dbReference>
<dbReference type="Proteomes" id="UP001154078">
    <property type="component" value="Chromosome 2"/>
</dbReference>
<dbReference type="EMBL" id="OV121133">
    <property type="protein sequence ID" value="CAH0552183.1"/>
    <property type="molecule type" value="Genomic_DNA"/>
</dbReference>
<dbReference type="GO" id="GO:0005509">
    <property type="term" value="F:calcium ion binding"/>
    <property type="evidence" value="ECO:0007669"/>
    <property type="project" value="InterPro"/>
</dbReference>
<evidence type="ECO:0000256" key="3">
    <source>
        <dbReference type="ARBA" id="ARBA00022837"/>
    </source>
</evidence>
<feature type="domain" description="EF-hand" evidence="5">
    <location>
        <begin position="95"/>
        <end position="130"/>
    </location>
</feature>
<evidence type="ECO:0000313" key="6">
    <source>
        <dbReference type="EMBL" id="CAH0552183.1"/>
    </source>
</evidence>
<evidence type="ECO:0000256" key="2">
    <source>
        <dbReference type="ARBA" id="ARBA00022737"/>
    </source>
</evidence>
<evidence type="ECO:0000256" key="4">
    <source>
        <dbReference type="ARBA" id="ARBA00022842"/>
    </source>
</evidence>
<proteinExistence type="predicted"/>
<name>A0A9P0AY56_BRAAE</name>
<evidence type="ECO:0000259" key="5">
    <source>
        <dbReference type="PROSITE" id="PS50222"/>
    </source>
</evidence>
<dbReference type="InterPro" id="IPR011992">
    <property type="entry name" value="EF-hand-dom_pair"/>
</dbReference>
<dbReference type="AlphaFoldDB" id="A0A9P0AY56"/>
<dbReference type="InterPro" id="IPR051433">
    <property type="entry name" value="CIBP"/>
</dbReference>